<keyword evidence="8" id="KW-0378">Hydrolase</keyword>
<evidence type="ECO:0000256" key="1">
    <source>
        <dbReference type="ARBA" id="ARBA00000548"/>
    </source>
</evidence>
<dbReference type="GO" id="GO:0004556">
    <property type="term" value="F:alpha-amylase activity"/>
    <property type="evidence" value="ECO:0007669"/>
    <property type="project" value="UniProtKB-EC"/>
</dbReference>
<evidence type="ECO:0000256" key="11">
    <source>
        <dbReference type="ARBA" id="ARBA00023214"/>
    </source>
</evidence>
<keyword evidence="12" id="KW-0119">Carbohydrate metabolism</keyword>
<dbReference type="OrthoDB" id="550577at2759"/>
<comment type="subunit">
    <text evidence="5">Monomer.</text>
</comment>
<keyword evidence="9" id="KW-0106">Calcium</keyword>
<dbReference type="Pfam" id="PF00128">
    <property type="entry name" value="Alpha-amylase"/>
    <property type="match status" value="1"/>
</dbReference>
<dbReference type="GO" id="GO:0043169">
    <property type="term" value="F:cation binding"/>
    <property type="evidence" value="ECO:0007669"/>
    <property type="project" value="InterPro"/>
</dbReference>
<comment type="cofactor">
    <cofactor evidence="2">
        <name>Ca(2+)</name>
        <dbReference type="ChEBI" id="CHEBI:29108"/>
    </cofactor>
</comment>
<sequence>MFLTKTLGCIAFLAIASAQFNTNYVGGRSGMVHLFEWKWDDIAAECENFLGPQGYAGLQVSPVNENAVKSGRPWWERYQPISYKLTTRSGNEEQFASMVRRCNNAGVRTYVDVIFNHMAADGGTYGTAGSTASPSSKSYPAVPYSSLDFNPTCAITNYNDANQVRNCELVGLRDLNQGNSYVQEKVSDFLNHLIDLGVAGFRVDAAKHMWPADLGVIYGRLKNLNTDHGFASGSRPYIVQEVIDMGGEAISKTEPGLPAGTYCDVISGEKSGSSCTGKTVTVGSDGRASISISSSADDGVLAIHVNAML</sequence>
<reference evidence="18 19" key="1">
    <citation type="journal article" date="2007" name="Nature">
        <title>Evolution of genes and genomes on the Drosophila phylogeny.</title>
        <authorList>
            <consortium name="Drosophila 12 Genomes Consortium"/>
            <person name="Clark A.G."/>
            <person name="Eisen M.B."/>
            <person name="Smith D.R."/>
            <person name="Bergman C.M."/>
            <person name="Oliver B."/>
            <person name="Markow T.A."/>
            <person name="Kaufman T.C."/>
            <person name="Kellis M."/>
            <person name="Gelbart W."/>
            <person name="Iyer V.N."/>
            <person name="Pollard D.A."/>
            <person name="Sackton T.B."/>
            <person name="Larracuente A.M."/>
            <person name="Singh N.D."/>
            <person name="Abad J.P."/>
            <person name="Abt D.N."/>
            <person name="Adryan B."/>
            <person name="Aguade M."/>
            <person name="Akashi H."/>
            <person name="Anderson W.W."/>
            <person name="Aquadro C.F."/>
            <person name="Ardell D.H."/>
            <person name="Arguello R."/>
            <person name="Artieri C.G."/>
            <person name="Barbash D.A."/>
            <person name="Barker D."/>
            <person name="Barsanti P."/>
            <person name="Batterham P."/>
            <person name="Batzoglou S."/>
            <person name="Begun D."/>
            <person name="Bhutkar A."/>
            <person name="Blanco E."/>
            <person name="Bosak S.A."/>
            <person name="Bradley R.K."/>
            <person name="Brand A.D."/>
            <person name="Brent M.R."/>
            <person name="Brooks A.N."/>
            <person name="Brown R.H."/>
            <person name="Butlin R.K."/>
            <person name="Caggese C."/>
            <person name="Calvi B.R."/>
            <person name="Bernardo de Carvalho A."/>
            <person name="Caspi A."/>
            <person name="Castrezana S."/>
            <person name="Celniker S.E."/>
            <person name="Chang J.L."/>
            <person name="Chapple C."/>
            <person name="Chatterji S."/>
            <person name="Chinwalla A."/>
            <person name="Civetta A."/>
            <person name="Clifton S.W."/>
            <person name="Comeron J.M."/>
            <person name="Costello J.C."/>
            <person name="Coyne J.A."/>
            <person name="Daub J."/>
            <person name="David R.G."/>
            <person name="Delcher A.L."/>
            <person name="Delehaunty K."/>
            <person name="Do C.B."/>
            <person name="Ebling H."/>
            <person name="Edwards K."/>
            <person name="Eickbush T."/>
            <person name="Evans J.D."/>
            <person name="Filipski A."/>
            <person name="Findeiss S."/>
            <person name="Freyhult E."/>
            <person name="Fulton L."/>
            <person name="Fulton R."/>
            <person name="Garcia A.C."/>
            <person name="Gardiner A."/>
            <person name="Garfield D.A."/>
            <person name="Garvin B.E."/>
            <person name="Gibson G."/>
            <person name="Gilbert D."/>
            <person name="Gnerre S."/>
            <person name="Godfrey J."/>
            <person name="Good R."/>
            <person name="Gotea V."/>
            <person name="Gravely B."/>
            <person name="Greenberg A.J."/>
            <person name="Griffiths-Jones S."/>
            <person name="Gross S."/>
            <person name="Guigo R."/>
            <person name="Gustafson E.A."/>
            <person name="Haerty W."/>
            <person name="Hahn M.W."/>
            <person name="Halligan D.L."/>
            <person name="Halpern A.L."/>
            <person name="Halter G.M."/>
            <person name="Han M.V."/>
            <person name="Heger A."/>
            <person name="Hillier L."/>
            <person name="Hinrichs A.S."/>
            <person name="Holmes I."/>
            <person name="Hoskins R.A."/>
            <person name="Hubisz M.J."/>
            <person name="Hultmark D."/>
            <person name="Huntley M.A."/>
            <person name="Jaffe D.B."/>
            <person name="Jagadeeshan S."/>
            <person name="Jeck W.R."/>
            <person name="Johnson J."/>
            <person name="Jones C.D."/>
            <person name="Jordan W.C."/>
            <person name="Karpen G.H."/>
            <person name="Kataoka E."/>
            <person name="Keightley P.D."/>
            <person name="Kheradpour P."/>
            <person name="Kirkness E.F."/>
            <person name="Koerich L.B."/>
            <person name="Kristiansen K."/>
            <person name="Kudrna D."/>
            <person name="Kulathinal R.J."/>
            <person name="Kumar S."/>
            <person name="Kwok R."/>
            <person name="Lander E."/>
            <person name="Langley C.H."/>
            <person name="Lapoint R."/>
            <person name="Lazzaro B.P."/>
            <person name="Lee S.J."/>
            <person name="Levesque L."/>
            <person name="Li R."/>
            <person name="Lin C.F."/>
            <person name="Lin M.F."/>
            <person name="Lindblad-Toh K."/>
            <person name="Llopart A."/>
            <person name="Long M."/>
            <person name="Low L."/>
            <person name="Lozovsky E."/>
            <person name="Lu J."/>
            <person name="Luo M."/>
            <person name="Machado C.A."/>
            <person name="Makalowski W."/>
            <person name="Marzo M."/>
            <person name="Matsuda M."/>
            <person name="Matzkin L."/>
            <person name="McAllister B."/>
            <person name="McBride C.S."/>
            <person name="McKernan B."/>
            <person name="McKernan K."/>
            <person name="Mendez-Lago M."/>
            <person name="Minx P."/>
            <person name="Mollenhauer M.U."/>
            <person name="Montooth K."/>
            <person name="Mount S.M."/>
            <person name="Mu X."/>
            <person name="Myers E."/>
            <person name="Negre B."/>
            <person name="Newfeld S."/>
            <person name="Nielsen R."/>
            <person name="Noor M.A."/>
            <person name="O'Grady P."/>
            <person name="Pachter L."/>
            <person name="Papaceit M."/>
            <person name="Parisi M.J."/>
            <person name="Parisi M."/>
            <person name="Parts L."/>
            <person name="Pedersen J.S."/>
            <person name="Pesole G."/>
            <person name="Phillippy A.M."/>
            <person name="Ponting C.P."/>
            <person name="Pop M."/>
            <person name="Porcelli D."/>
            <person name="Powell J.R."/>
            <person name="Prohaska S."/>
            <person name="Pruitt K."/>
            <person name="Puig M."/>
            <person name="Quesneville H."/>
            <person name="Ram K.R."/>
            <person name="Rand D."/>
            <person name="Rasmussen M.D."/>
            <person name="Reed L.K."/>
            <person name="Reenan R."/>
            <person name="Reily A."/>
            <person name="Remington K.A."/>
            <person name="Rieger T.T."/>
            <person name="Ritchie M.G."/>
            <person name="Robin C."/>
            <person name="Rogers Y.H."/>
            <person name="Rohde C."/>
            <person name="Rozas J."/>
            <person name="Rubenfield M.J."/>
            <person name="Ruiz A."/>
            <person name="Russo S."/>
            <person name="Salzberg S.L."/>
            <person name="Sanchez-Gracia A."/>
            <person name="Saranga D.J."/>
            <person name="Sato H."/>
            <person name="Schaeffer S.W."/>
            <person name="Schatz M.C."/>
            <person name="Schlenke T."/>
            <person name="Schwartz R."/>
            <person name="Segarra C."/>
            <person name="Singh R.S."/>
            <person name="Sirot L."/>
            <person name="Sirota M."/>
            <person name="Sisneros N.B."/>
            <person name="Smith C.D."/>
            <person name="Smith T.F."/>
            <person name="Spieth J."/>
            <person name="Stage D.E."/>
            <person name="Stark A."/>
            <person name="Stephan W."/>
            <person name="Strausberg R.L."/>
            <person name="Strempel S."/>
            <person name="Sturgill D."/>
            <person name="Sutton G."/>
            <person name="Sutton G.G."/>
            <person name="Tao W."/>
            <person name="Teichmann S."/>
            <person name="Tobari Y.N."/>
            <person name="Tomimura Y."/>
            <person name="Tsolas J.M."/>
            <person name="Valente V.L."/>
            <person name="Venter E."/>
            <person name="Venter J.C."/>
            <person name="Vicario S."/>
            <person name="Vieira F.G."/>
            <person name="Vilella A.J."/>
            <person name="Villasante A."/>
            <person name="Walenz B."/>
            <person name="Wang J."/>
            <person name="Wasserman M."/>
            <person name="Watts T."/>
            <person name="Wilson D."/>
            <person name="Wilson R.K."/>
            <person name="Wing R.A."/>
            <person name="Wolfner M.F."/>
            <person name="Wong A."/>
            <person name="Wong G.K."/>
            <person name="Wu C.I."/>
            <person name="Wu G."/>
            <person name="Yamamoto D."/>
            <person name="Yang H.P."/>
            <person name="Yang S.P."/>
            <person name="Yorke J.A."/>
            <person name="Yoshida K."/>
            <person name="Zdobnov E."/>
            <person name="Zhang P."/>
            <person name="Zhang Y."/>
            <person name="Zimin A.V."/>
            <person name="Baldwin J."/>
            <person name="Abdouelleil A."/>
            <person name="Abdulkadir J."/>
            <person name="Abebe A."/>
            <person name="Abera B."/>
            <person name="Abreu J."/>
            <person name="Acer S.C."/>
            <person name="Aftuck L."/>
            <person name="Alexander A."/>
            <person name="An P."/>
            <person name="Anderson E."/>
            <person name="Anderson S."/>
            <person name="Arachi H."/>
            <person name="Azer M."/>
            <person name="Bachantsang P."/>
            <person name="Barry A."/>
            <person name="Bayul T."/>
            <person name="Berlin A."/>
            <person name="Bessette D."/>
            <person name="Bloom T."/>
            <person name="Blye J."/>
            <person name="Boguslavskiy L."/>
            <person name="Bonnet C."/>
            <person name="Boukhgalter B."/>
            <person name="Bourzgui I."/>
            <person name="Brown A."/>
            <person name="Cahill P."/>
            <person name="Channer S."/>
            <person name="Cheshatsang Y."/>
            <person name="Chuda L."/>
            <person name="Citroen M."/>
            <person name="Collymore A."/>
            <person name="Cooke P."/>
            <person name="Costello M."/>
            <person name="D'Aco K."/>
            <person name="Daza R."/>
            <person name="De Haan G."/>
            <person name="DeGray S."/>
            <person name="DeMaso C."/>
            <person name="Dhargay N."/>
            <person name="Dooley K."/>
            <person name="Dooley E."/>
            <person name="Doricent M."/>
            <person name="Dorje P."/>
            <person name="Dorjee K."/>
            <person name="Dupes A."/>
            <person name="Elong R."/>
            <person name="Falk J."/>
            <person name="Farina A."/>
            <person name="Faro S."/>
            <person name="Ferguson D."/>
            <person name="Fisher S."/>
            <person name="Foley C.D."/>
            <person name="Franke A."/>
            <person name="Friedrich D."/>
            <person name="Gadbois L."/>
            <person name="Gearin G."/>
            <person name="Gearin C.R."/>
            <person name="Giannoukos G."/>
            <person name="Goode T."/>
            <person name="Graham J."/>
            <person name="Grandbois E."/>
            <person name="Grewal S."/>
            <person name="Gyaltsen K."/>
            <person name="Hafez N."/>
            <person name="Hagos B."/>
            <person name="Hall J."/>
            <person name="Henson C."/>
            <person name="Hollinger A."/>
            <person name="Honan T."/>
            <person name="Huard M.D."/>
            <person name="Hughes L."/>
            <person name="Hurhula B."/>
            <person name="Husby M.E."/>
            <person name="Kamat A."/>
            <person name="Kanga B."/>
            <person name="Kashin S."/>
            <person name="Khazanovich D."/>
            <person name="Kisner P."/>
            <person name="Lance K."/>
            <person name="Lara M."/>
            <person name="Lee W."/>
            <person name="Lennon N."/>
            <person name="Letendre F."/>
            <person name="LeVine R."/>
            <person name="Lipovsky A."/>
            <person name="Liu X."/>
            <person name="Liu J."/>
            <person name="Liu S."/>
            <person name="Lokyitsang T."/>
            <person name="Lokyitsang Y."/>
            <person name="Lubonja R."/>
            <person name="Lui A."/>
            <person name="MacDonald P."/>
            <person name="Magnisalis V."/>
            <person name="Maru K."/>
            <person name="Matthews C."/>
            <person name="McCusker W."/>
            <person name="McDonough S."/>
            <person name="Mehta T."/>
            <person name="Meldrim J."/>
            <person name="Meneus L."/>
            <person name="Mihai O."/>
            <person name="Mihalev A."/>
            <person name="Mihova T."/>
            <person name="Mittelman R."/>
            <person name="Mlenga V."/>
            <person name="Montmayeur A."/>
            <person name="Mulrain L."/>
            <person name="Navidi A."/>
            <person name="Naylor J."/>
            <person name="Negash T."/>
            <person name="Nguyen T."/>
            <person name="Nguyen N."/>
            <person name="Nicol R."/>
            <person name="Norbu C."/>
            <person name="Norbu N."/>
            <person name="Novod N."/>
            <person name="O'Neill B."/>
            <person name="Osman S."/>
            <person name="Markiewicz E."/>
            <person name="Oyono O.L."/>
            <person name="Patti C."/>
            <person name="Phunkhang P."/>
            <person name="Pierre F."/>
            <person name="Priest M."/>
            <person name="Raghuraman S."/>
            <person name="Rege F."/>
            <person name="Reyes R."/>
            <person name="Rise C."/>
            <person name="Rogov P."/>
            <person name="Ross K."/>
            <person name="Ryan E."/>
            <person name="Settipalli S."/>
            <person name="Shea T."/>
            <person name="Sherpa N."/>
            <person name="Shi L."/>
            <person name="Shih D."/>
            <person name="Sparrow T."/>
            <person name="Spaulding J."/>
            <person name="Stalker J."/>
            <person name="Stange-Thomann N."/>
            <person name="Stavropoulos S."/>
            <person name="Stone C."/>
            <person name="Strader C."/>
            <person name="Tesfaye S."/>
            <person name="Thomson T."/>
            <person name="Thoulutsang Y."/>
            <person name="Thoulutsang D."/>
            <person name="Topham K."/>
            <person name="Topping I."/>
            <person name="Tsamla T."/>
            <person name="Vassiliev H."/>
            <person name="Vo A."/>
            <person name="Wangchuk T."/>
            <person name="Wangdi T."/>
            <person name="Weiand M."/>
            <person name="Wilkinson J."/>
            <person name="Wilson A."/>
            <person name="Yadav S."/>
            <person name="Young G."/>
            <person name="Yu Q."/>
            <person name="Zembek L."/>
            <person name="Zhong D."/>
            <person name="Zimmer A."/>
            <person name="Zwirko Z."/>
            <person name="Jaffe D.B."/>
            <person name="Alvarez P."/>
            <person name="Brockman W."/>
            <person name="Butler J."/>
            <person name="Chin C."/>
            <person name="Gnerre S."/>
            <person name="Grabherr M."/>
            <person name="Kleber M."/>
            <person name="Mauceli E."/>
            <person name="MacCallum I."/>
        </authorList>
    </citation>
    <scope>NUCLEOTIDE SEQUENCE [LARGE SCALE GENOMIC DNA]</scope>
    <source>
        <strain evidence="19">MSH-3 / Tucson 14011-0111.49</strain>
    </source>
</reference>
<feature type="domain" description="Glycosyl hydrolase family 13 catalytic" evidence="17">
    <location>
        <begin position="29"/>
        <end position="304"/>
    </location>
</feature>
<evidence type="ECO:0000256" key="4">
    <source>
        <dbReference type="ARBA" id="ARBA00008061"/>
    </source>
</evidence>
<dbReference type="SMR" id="B4H8B9"/>
<evidence type="ECO:0000313" key="18">
    <source>
        <dbReference type="EMBL" id="EDW34954.1"/>
    </source>
</evidence>
<dbReference type="SUPFAM" id="SSF51011">
    <property type="entry name" value="Glycosyl hydrolase domain"/>
    <property type="match status" value="1"/>
</dbReference>
<keyword evidence="19" id="KW-1185">Reference proteome</keyword>
<dbReference type="SMART" id="SM00642">
    <property type="entry name" value="Aamy"/>
    <property type="match status" value="1"/>
</dbReference>
<dbReference type="PhylomeDB" id="B4H8B9"/>
<dbReference type="GO" id="GO:0004134">
    <property type="term" value="F:4-alpha-glucanotransferase activity"/>
    <property type="evidence" value="ECO:0007669"/>
    <property type="project" value="EnsemblMetazoa"/>
</dbReference>
<evidence type="ECO:0000259" key="16">
    <source>
        <dbReference type="SMART" id="SM00632"/>
    </source>
</evidence>
<protein>
    <recommendedName>
        <fullName evidence="6">alpha-amylase</fullName>
        <ecNumber evidence="6">3.2.1.1</ecNumber>
    </recommendedName>
</protein>
<evidence type="ECO:0000256" key="8">
    <source>
        <dbReference type="ARBA" id="ARBA00022801"/>
    </source>
</evidence>
<dbReference type="eggNOG" id="KOG2212">
    <property type="taxonomic scope" value="Eukaryota"/>
</dbReference>
<feature type="domain" description="Alpha-amylase C-terminal" evidence="16">
    <location>
        <begin position="227"/>
        <end position="308"/>
    </location>
</feature>
<evidence type="ECO:0000256" key="13">
    <source>
        <dbReference type="ARBA" id="ARBA00023295"/>
    </source>
</evidence>
<feature type="chain" id="PRO_5002804930" description="alpha-amylase" evidence="15">
    <location>
        <begin position="19"/>
        <end position="309"/>
    </location>
</feature>
<dbReference type="InterPro" id="IPR031319">
    <property type="entry name" value="A-amylase_C"/>
</dbReference>
<proteinExistence type="inferred from homology"/>
<dbReference type="Pfam" id="PF02806">
    <property type="entry name" value="Alpha-amylase_C"/>
    <property type="match status" value="1"/>
</dbReference>
<keyword evidence="11" id="KW-0868">Chloride</keyword>
<keyword evidence="13" id="KW-0326">Glycosidase</keyword>
<evidence type="ECO:0000256" key="15">
    <source>
        <dbReference type="SAM" id="SignalP"/>
    </source>
</evidence>
<evidence type="ECO:0000256" key="6">
    <source>
        <dbReference type="ARBA" id="ARBA00012595"/>
    </source>
</evidence>
<accession>B4H8B9</accession>
<comment type="similarity">
    <text evidence="4 14">Belongs to the glycosyl hydrolase 13 family.</text>
</comment>
<keyword evidence="7 15" id="KW-0732">Signal</keyword>
<gene>
    <name evidence="18" type="primary">Dper\GL20056</name>
    <name evidence="18" type="ORF">Dper_GL20056</name>
</gene>
<dbReference type="AlphaFoldDB" id="B4H8B9"/>
<dbReference type="InterPro" id="IPR017853">
    <property type="entry name" value="GH"/>
</dbReference>
<organism evidence="19">
    <name type="scientific">Drosophila persimilis</name>
    <name type="common">Fruit fly</name>
    <dbReference type="NCBI Taxonomy" id="7234"/>
    <lineage>
        <taxon>Eukaryota</taxon>
        <taxon>Metazoa</taxon>
        <taxon>Ecdysozoa</taxon>
        <taxon>Arthropoda</taxon>
        <taxon>Hexapoda</taxon>
        <taxon>Insecta</taxon>
        <taxon>Pterygota</taxon>
        <taxon>Neoptera</taxon>
        <taxon>Endopterygota</taxon>
        <taxon>Diptera</taxon>
        <taxon>Brachycera</taxon>
        <taxon>Muscomorpha</taxon>
        <taxon>Ephydroidea</taxon>
        <taxon>Drosophilidae</taxon>
        <taxon>Drosophila</taxon>
        <taxon>Sophophora</taxon>
    </lineage>
</organism>
<dbReference type="Gene3D" id="3.20.20.80">
    <property type="entry name" value="Glycosidases"/>
    <property type="match status" value="1"/>
</dbReference>
<evidence type="ECO:0000256" key="5">
    <source>
        <dbReference type="ARBA" id="ARBA00011245"/>
    </source>
</evidence>
<dbReference type="OMA" id="AKECEIW"/>
<dbReference type="STRING" id="7234.B4H8B9"/>
<dbReference type="HOGENOM" id="CLU_013336_2_0_1"/>
<evidence type="ECO:0000256" key="12">
    <source>
        <dbReference type="ARBA" id="ARBA00023277"/>
    </source>
</evidence>
<feature type="signal peptide" evidence="15">
    <location>
        <begin position="1"/>
        <end position="18"/>
    </location>
</feature>
<evidence type="ECO:0000259" key="17">
    <source>
        <dbReference type="SMART" id="SM00642"/>
    </source>
</evidence>
<dbReference type="EMBL" id="CH479223">
    <property type="protein sequence ID" value="EDW34954.1"/>
    <property type="molecule type" value="Genomic_DNA"/>
</dbReference>
<evidence type="ECO:0000256" key="14">
    <source>
        <dbReference type="RuleBase" id="RU003615"/>
    </source>
</evidence>
<dbReference type="PANTHER" id="PTHR43447">
    <property type="entry name" value="ALPHA-AMYLASE"/>
    <property type="match status" value="1"/>
</dbReference>
<evidence type="ECO:0000256" key="7">
    <source>
        <dbReference type="ARBA" id="ARBA00022729"/>
    </source>
</evidence>
<dbReference type="EC" id="3.2.1.1" evidence="6"/>
<dbReference type="InterPro" id="IPR006047">
    <property type="entry name" value="GH13_cat_dom"/>
</dbReference>
<comment type="catalytic activity">
    <reaction evidence="1">
        <text>Endohydrolysis of (1-&gt;4)-alpha-D-glucosidic linkages in polysaccharides containing three or more (1-&gt;4)-alpha-linked D-glucose units.</text>
        <dbReference type="EC" id="3.2.1.1"/>
    </reaction>
</comment>
<name>B4H8B9_DROPE</name>
<evidence type="ECO:0000256" key="9">
    <source>
        <dbReference type="ARBA" id="ARBA00022837"/>
    </source>
</evidence>
<comment type="cofactor">
    <cofactor evidence="3">
        <name>chloride</name>
        <dbReference type="ChEBI" id="CHEBI:17996"/>
    </cofactor>
</comment>
<evidence type="ECO:0000256" key="3">
    <source>
        <dbReference type="ARBA" id="ARBA00001923"/>
    </source>
</evidence>
<evidence type="ECO:0000256" key="10">
    <source>
        <dbReference type="ARBA" id="ARBA00023157"/>
    </source>
</evidence>
<keyword evidence="10" id="KW-1015">Disulfide bond</keyword>
<evidence type="ECO:0000256" key="2">
    <source>
        <dbReference type="ARBA" id="ARBA00001913"/>
    </source>
</evidence>
<dbReference type="SMART" id="SM00632">
    <property type="entry name" value="Aamy_C"/>
    <property type="match status" value="1"/>
</dbReference>
<dbReference type="Proteomes" id="UP000008744">
    <property type="component" value="Unassembled WGS sequence"/>
</dbReference>
<dbReference type="InterPro" id="IPR006048">
    <property type="entry name" value="A-amylase/branching_C"/>
</dbReference>
<dbReference type="GO" id="GO:0005975">
    <property type="term" value="P:carbohydrate metabolic process"/>
    <property type="evidence" value="ECO:0007669"/>
    <property type="project" value="InterPro"/>
</dbReference>
<dbReference type="SUPFAM" id="SSF51445">
    <property type="entry name" value="(Trans)glycosidases"/>
    <property type="match status" value="1"/>
</dbReference>
<dbReference type="PRINTS" id="PR00110">
    <property type="entry name" value="ALPHAAMYLASE"/>
</dbReference>
<dbReference type="InterPro" id="IPR006046">
    <property type="entry name" value="Alpha_amylase"/>
</dbReference>
<evidence type="ECO:0000313" key="19">
    <source>
        <dbReference type="Proteomes" id="UP000008744"/>
    </source>
</evidence>